<name>E7C3H7_9BACT</name>
<keyword evidence="8" id="KW-0378">Hydrolase</keyword>
<dbReference type="EC" id="3.2.2.27" evidence="3"/>
<dbReference type="SUPFAM" id="SSF52141">
    <property type="entry name" value="Uracil-DNA glycosylase-like"/>
    <property type="match status" value="1"/>
</dbReference>
<keyword evidence="9" id="KW-0408">Iron</keyword>
<proteinExistence type="inferred from homology"/>
<dbReference type="NCBIfam" id="TIGR00758">
    <property type="entry name" value="UDG_fam4"/>
    <property type="match status" value="1"/>
</dbReference>
<dbReference type="SMART" id="SM00986">
    <property type="entry name" value="UDG"/>
    <property type="match status" value="1"/>
</dbReference>
<dbReference type="SMART" id="SM00987">
    <property type="entry name" value="UreE_C"/>
    <property type="match status" value="1"/>
</dbReference>
<dbReference type="InterPro" id="IPR036895">
    <property type="entry name" value="Uracil-DNA_glycosylase-like_sf"/>
</dbReference>
<evidence type="ECO:0000256" key="6">
    <source>
        <dbReference type="ARBA" id="ARBA00022723"/>
    </source>
</evidence>
<dbReference type="InterPro" id="IPR005273">
    <property type="entry name" value="Ura-DNA_glyco_family4"/>
</dbReference>
<evidence type="ECO:0000256" key="5">
    <source>
        <dbReference type="ARBA" id="ARBA00022485"/>
    </source>
</evidence>
<evidence type="ECO:0000256" key="1">
    <source>
        <dbReference type="ARBA" id="ARBA00001400"/>
    </source>
</evidence>
<dbReference type="InterPro" id="IPR051536">
    <property type="entry name" value="UDG_Type-4/5"/>
</dbReference>
<evidence type="ECO:0000256" key="8">
    <source>
        <dbReference type="ARBA" id="ARBA00022801"/>
    </source>
</evidence>
<keyword evidence="7" id="KW-0227">DNA damage</keyword>
<dbReference type="GO" id="GO:0006281">
    <property type="term" value="P:DNA repair"/>
    <property type="evidence" value="ECO:0007669"/>
    <property type="project" value="UniProtKB-KW"/>
</dbReference>
<dbReference type="InterPro" id="IPR005122">
    <property type="entry name" value="Uracil-DNA_glycosylase-like"/>
</dbReference>
<sequence>MDPVQAGELRSLLASARSWLEECLEEGLDRIERPLPTAPAPRKPVEEEPALASPTAAQSTALPTPGPLTQTRPDLAQVRATLGECTRCALSEKRTQIVFGDGNPDADILFVGEGPGEQEDLRGLPFVGRAGELLTQMIEKGMGLARQDVYICNIVKCRPPGNRNPLPTEVNACRPFLDGQIDAVAPRVIVSLGKPAASLLLGRDVAITRVRGTWHEYRGIALMPTLHPAYLLRQYTAENRRWVWEDLKSALARSGAG</sequence>
<dbReference type="AlphaFoldDB" id="E7C3H7"/>
<keyword evidence="6" id="KW-0479">Metal-binding</keyword>
<dbReference type="GO" id="GO:0051539">
    <property type="term" value="F:4 iron, 4 sulfur cluster binding"/>
    <property type="evidence" value="ECO:0007669"/>
    <property type="project" value="UniProtKB-KW"/>
</dbReference>
<dbReference type="PANTHER" id="PTHR33693">
    <property type="entry name" value="TYPE-5 URACIL-DNA GLYCOSYLASE"/>
    <property type="match status" value="1"/>
</dbReference>
<dbReference type="EMBL" id="GU567972">
    <property type="protein sequence ID" value="ADI22001.1"/>
    <property type="molecule type" value="Genomic_DNA"/>
</dbReference>
<evidence type="ECO:0000256" key="9">
    <source>
        <dbReference type="ARBA" id="ARBA00023004"/>
    </source>
</evidence>
<dbReference type="CDD" id="cd10030">
    <property type="entry name" value="UDG-F4_TTUDGA_SPO1dp_like"/>
    <property type="match status" value="1"/>
</dbReference>
<keyword evidence="10" id="KW-0411">Iron-sulfur</keyword>
<evidence type="ECO:0000256" key="7">
    <source>
        <dbReference type="ARBA" id="ARBA00022763"/>
    </source>
</evidence>
<evidence type="ECO:0000256" key="10">
    <source>
        <dbReference type="ARBA" id="ARBA00023014"/>
    </source>
</evidence>
<feature type="region of interest" description="Disordered" evidence="12">
    <location>
        <begin position="31"/>
        <end position="71"/>
    </location>
</feature>
<reference evidence="14" key="1">
    <citation type="submission" date="2010-01" db="EMBL/GenBank/DDBJ databases">
        <title>Genome fragments of uncultured bacteria from the North Pacific subtropical Gyre.</title>
        <authorList>
            <person name="Pham V.D."/>
            <person name="Delong E.F."/>
        </authorList>
    </citation>
    <scope>NUCLEOTIDE SEQUENCE</scope>
</reference>
<evidence type="ECO:0000256" key="3">
    <source>
        <dbReference type="ARBA" id="ARBA00012030"/>
    </source>
</evidence>
<dbReference type="GO" id="GO:0004844">
    <property type="term" value="F:uracil DNA N-glycosylase activity"/>
    <property type="evidence" value="ECO:0007669"/>
    <property type="project" value="UniProtKB-EC"/>
</dbReference>
<feature type="compositionally biased region" description="Polar residues" evidence="12">
    <location>
        <begin position="55"/>
        <end position="71"/>
    </location>
</feature>
<keyword evidence="5" id="KW-0004">4Fe-4S</keyword>
<evidence type="ECO:0000256" key="12">
    <source>
        <dbReference type="SAM" id="MobiDB-lite"/>
    </source>
</evidence>
<keyword evidence="11" id="KW-0234">DNA repair</keyword>
<evidence type="ECO:0000313" key="14">
    <source>
        <dbReference type="EMBL" id="ADI22001.1"/>
    </source>
</evidence>
<organism evidence="14">
    <name type="scientific">uncultured myxobacterium HF0200_01L06</name>
    <dbReference type="NCBI Taxonomy" id="723556"/>
    <lineage>
        <taxon>Bacteria</taxon>
        <taxon>Pseudomonadati</taxon>
        <taxon>Myxococcota</taxon>
        <taxon>Myxococcia</taxon>
        <taxon>Myxococcales</taxon>
        <taxon>environmental samples</taxon>
    </lineage>
</organism>
<dbReference type="Pfam" id="PF03167">
    <property type="entry name" value="UDG"/>
    <property type="match status" value="1"/>
</dbReference>
<dbReference type="PANTHER" id="PTHR33693:SF1">
    <property type="entry name" value="TYPE-4 URACIL-DNA GLYCOSYLASE"/>
    <property type="match status" value="1"/>
</dbReference>
<protein>
    <recommendedName>
        <fullName evidence="4">Type-4 uracil-DNA glycosylase</fullName>
        <ecNumber evidence="3">3.2.2.27</ecNumber>
    </recommendedName>
</protein>
<evidence type="ECO:0000256" key="11">
    <source>
        <dbReference type="ARBA" id="ARBA00023204"/>
    </source>
</evidence>
<evidence type="ECO:0000259" key="13">
    <source>
        <dbReference type="SMART" id="SM00986"/>
    </source>
</evidence>
<dbReference type="GO" id="GO:0046872">
    <property type="term" value="F:metal ion binding"/>
    <property type="evidence" value="ECO:0007669"/>
    <property type="project" value="UniProtKB-KW"/>
</dbReference>
<evidence type="ECO:0000256" key="4">
    <source>
        <dbReference type="ARBA" id="ARBA00019403"/>
    </source>
</evidence>
<evidence type="ECO:0000256" key="2">
    <source>
        <dbReference type="ARBA" id="ARBA00006521"/>
    </source>
</evidence>
<comment type="catalytic activity">
    <reaction evidence="1">
        <text>Hydrolyzes single-stranded DNA or mismatched double-stranded DNA and polynucleotides, releasing free uracil.</text>
        <dbReference type="EC" id="3.2.2.27"/>
    </reaction>
</comment>
<feature type="domain" description="Uracil-DNA glycosylase-like" evidence="13">
    <location>
        <begin position="99"/>
        <end position="248"/>
    </location>
</feature>
<accession>E7C3H7</accession>
<dbReference type="Gene3D" id="3.40.470.10">
    <property type="entry name" value="Uracil-DNA glycosylase-like domain"/>
    <property type="match status" value="1"/>
</dbReference>
<comment type="similarity">
    <text evidence="2">Belongs to the uracil-DNA glycosylase (UDG) superfamily. Type 4 (UDGa) family.</text>
</comment>